<comment type="similarity">
    <text evidence="1">Belongs to the DNA polymerase type-B family.</text>
</comment>
<proteinExistence type="inferred from homology"/>
<dbReference type="EC" id="2.7.7.7" evidence="2"/>
<keyword evidence="11" id="KW-1185">Reference proteome</keyword>
<evidence type="ECO:0000256" key="2">
    <source>
        <dbReference type="ARBA" id="ARBA00012417"/>
    </source>
</evidence>
<evidence type="ECO:0000256" key="8">
    <source>
        <dbReference type="ARBA" id="ARBA00049244"/>
    </source>
</evidence>
<accession>A0AAE1QXZ2</accession>
<dbReference type="SUPFAM" id="SSF56672">
    <property type="entry name" value="DNA/RNA polymerases"/>
    <property type="match status" value="1"/>
</dbReference>
<evidence type="ECO:0000256" key="5">
    <source>
        <dbReference type="ARBA" id="ARBA00022705"/>
    </source>
</evidence>
<evidence type="ECO:0000256" key="7">
    <source>
        <dbReference type="ARBA" id="ARBA00023125"/>
    </source>
</evidence>
<dbReference type="Proteomes" id="UP001291623">
    <property type="component" value="Unassembled WGS sequence"/>
</dbReference>
<dbReference type="InterPro" id="IPR004868">
    <property type="entry name" value="DNA-dir_DNA_pol_B_mt/vir"/>
</dbReference>
<evidence type="ECO:0000259" key="9">
    <source>
        <dbReference type="Pfam" id="PF03175"/>
    </source>
</evidence>
<dbReference type="InterPro" id="IPR043502">
    <property type="entry name" value="DNA/RNA_pol_sf"/>
</dbReference>
<keyword evidence="6" id="KW-0239">DNA-directed DNA polymerase</keyword>
<dbReference type="AlphaFoldDB" id="A0AAE1QXZ2"/>
<reference evidence="10" key="1">
    <citation type="submission" date="2023-12" db="EMBL/GenBank/DDBJ databases">
        <title>Genome assembly of Anisodus tanguticus.</title>
        <authorList>
            <person name="Wang Y.-J."/>
        </authorList>
    </citation>
    <scope>NUCLEOTIDE SEQUENCE</scope>
    <source>
        <strain evidence="10">KB-2021</strain>
        <tissue evidence="10">Leaf</tissue>
    </source>
</reference>
<comment type="caution">
    <text evidence="10">The sequence shown here is derived from an EMBL/GenBank/DDBJ whole genome shotgun (WGS) entry which is preliminary data.</text>
</comment>
<evidence type="ECO:0000313" key="10">
    <source>
        <dbReference type="EMBL" id="KAK4341224.1"/>
    </source>
</evidence>
<evidence type="ECO:0000256" key="1">
    <source>
        <dbReference type="ARBA" id="ARBA00005755"/>
    </source>
</evidence>
<sequence>MKSGDEAMSYFYKILMNFLYGKFGINHESIVTEIYNQKKYEELMKKDNFQTAEKLTGHYYIANYITNKNSMTDDTEWNAPRMSGKSGSTFPIFPHFPKFKTAPSNDINNINNQSHPFSLTTT</sequence>
<dbReference type="Pfam" id="PF03175">
    <property type="entry name" value="DNA_pol_B_2"/>
    <property type="match status" value="1"/>
</dbReference>
<dbReference type="GO" id="GO:0006260">
    <property type="term" value="P:DNA replication"/>
    <property type="evidence" value="ECO:0007669"/>
    <property type="project" value="UniProtKB-KW"/>
</dbReference>
<evidence type="ECO:0000256" key="4">
    <source>
        <dbReference type="ARBA" id="ARBA00022695"/>
    </source>
</evidence>
<protein>
    <recommendedName>
        <fullName evidence="2">DNA-directed DNA polymerase</fullName>
        <ecNumber evidence="2">2.7.7.7</ecNumber>
    </recommendedName>
</protein>
<evidence type="ECO:0000313" key="11">
    <source>
        <dbReference type="Proteomes" id="UP001291623"/>
    </source>
</evidence>
<name>A0AAE1QXZ2_9SOLA</name>
<comment type="catalytic activity">
    <reaction evidence="8">
        <text>DNA(n) + a 2'-deoxyribonucleoside 5'-triphosphate = DNA(n+1) + diphosphate</text>
        <dbReference type="Rhea" id="RHEA:22508"/>
        <dbReference type="Rhea" id="RHEA-COMP:17339"/>
        <dbReference type="Rhea" id="RHEA-COMP:17340"/>
        <dbReference type="ChEBI" id="CHEBI:33019"/>
        <dbReference type="ChEBI" id="CHEBI:61560"/>
        <dbReference type="ChEBI" id="CHEBI:173112"/>
        <dbReference type="EC" id="2.7.7.7"/>
    </reaction>
</comment>
<gene>
    <name evidence="10" type="ORF">RND71_039725</name>
</gene>
<dbReference type="GO" id="GO:0003887">
    <property type="term" value="F:DNA-directed DNA polymerase activity"/>
    <property type="evidence" value="ECO:0007669"/>
    <property type="project" value="UniProtKB-KW"/>
</dbReference>
<keyword evidence="4" id="KW-0548">Nucleotidyltransferase</keyword>
<evidence type="ECO:0000256" key="3">
    <source>
        <dbReference type="ARBA" id="ARBA00022679"/>
    </source>
</evidence>
<keyword evidence="3" id="KW-0808">Transferase</keyword>
<dbReference type="GO" id="GO:0003677">
    <property type="term" value="F:DNA binding"/>
    <property type="evidence" value="ECO:0007669"/>
    <property type="project" value="UniProtKB-KW"/>
</dbReference>
<evidence type="ECO:0000256" key="6">
    <source>
        <dbReference type="ARBA" id="ARBA00022932"/>
    </source>
</evidence>
<feature type="domain" description="DNA-directed DNA polymerase family B mitochondria/virus" evidence="9">
    <location>
        <begin position="2"/>
        <end position="73"/>
    </location>
</feature>
<keyword evidence="7" id="KW-0238">DNA-binding</keyword>
<dbReference type="EMBL" id="JAVYJV010000022">
    <property type="protein sequence ID" value="KAK4341224.1"/>
    <property type="molecule type" value="Genomic_DNA"/>
</dbReference>
<keyword evidence="5" id="KW-0235">DNA replication</keyword>
<dbReference type="GO" id="GO:0000166">
    <property type="term" value="F:nucleotide binding"/>
    <property type="evidence" value="ECO:0007669"/>
    <property type="project" value="InterPro"/>
</dbReference>
<organism evidence="10 11">
    <name type="scientific">Anisodus tanguticus</name>
    <dbReference type="NCBI Taxonomy" id="243964"/>
    <lineage>
        <taxon>Eukaryota</taxon>
        <taxon>Viridiplantae</taxon>
        <taxon>Streptophyta</taxon>
        <taxon>Embryophyta</taxon>
        <taxon>Tracheophyta</taxon>
        <taxon>Spermatophyta</taxon>
        <taxon>Magnoliopsida</taxon>
        <taxon>eudicotyledons</taxon>
        <taxon>Gunneridae</taxon>
        <taxon>Pentapetalae</taxon>
        <taxon>asterids</taxon>
        <taxon>lamiids</taxon>
        <taxon>Solanales</taxon>
        <taxon>Solanaceae</taxon>
        <taxon>Solanoideae</taxon>
        <taxon>Hyoscyameae</taxon>
        <taxon>Anisodus</taxon>
    </lineage>
</organism>